<evidence type="ECO:0000256" key="1">
    <source>
        <dbReference type="ARBA" id="ARBA00004175"/>
    </source>
</evidence>
<evidence type="ECO:0000256" key="2">
    <source>
        <dbReference type="ARBA" id="ARBA00022483"/>
    </source>
</evidence>
<dbReference type="PANTHER" id="PTHR24134">
    <property type="entry name" value="ANKYRIN REPEAT-CONTAINING PROTEIN DDB_G0279043"/>
    <property type="match status" value="1"/>
</dbReference>
<dbReference type="PANTHER" id="PTHR24134:SF9">
    <property type="entry name" value="ANKYRIN REPEAT AND SOCS BOX PROTEIN 8"/>
    <property type="match status" value="1"/>
</dbReference>
<dbReference type="Gene3D" id="1.25.40.20">
    <property type="entry name" value="Ankyrin repeat-containing domain"/>
    <property type="match status" value="1"/>
</dbReference>
<keyword evidence="5" id="KW-0677">Repeat</keyword>
<feature type="repeat" description="ANK" evidence="9">
    <location>
        <begin position="185"/>
        <end position="217"/>
    </location>
</feature>
<feature type="repeat" description="ANK" evidence="9">
    <location>
        <begin position="152"/>
        <end position="184"/>
    </location>
</feature>
<protein>
    <submittedName>
        <fullName evidence="10">Serine/threonine-protein phosphatase 6 regulatory ankyrin repeat subunit A</fullName>
    </submittedName>
</protein>
<gene>
    <name evidence="10" type="ORF">X975_06020</name>
</gene>
<comment type="subcellular location">
    <subcellularLocation>
        <location evidence="1">Target cell membrane</location>
    </subcellularLocation>
</comment>
<keyword evidence="2" id="KW-0268">Exocytosis</keyword>
<keyword evidence="11" id="KW-1185">Reference proteome</keyword>
<keyword evidence="7 9" id="KW-0040">ANK repeat</keyword>
<dbReference type="EMBL" id="KK120152">
    <property type="protein sequence ID" value="KFM77642.1"/>
    <property type="molecule type" value="Genomic_DNA"/>
</dbReference>
<dbReference type="InterPro" id="IPR002110">
    <property type="entry name" value="Ankyrin_rpt"/>
</dbReference>
<evidence type="ECO:0000313" key="10">
    <source>
        <dbReference type="EMBL" id="KFM77642.1"/>
    </source>
</evidence>
<keyword evidence="6" id="KW-0800">Toxin</keyword>
<dbReference type="Pfam" id="PF12796">
    <property type="entry name" value="Ank_2"/>
    <property type="match status" value="1"/>
</dbReference>
<evidence type="ECO:0000256" key="6">
    <source>
        <dbReference type="ARBA" id="ARBA00023028"/>
    </source>
</evidence>
<evidence type="ECO:0000313" key="11">
    <source>
        <dbReference type="Proteomes" id="UP000054359"/>
    </source>
</evidence>
<name>A0A087UJV3_STEMI</name>
<keyword evidence="6" id="KW-0638">Presynaptic neurotoxin</keyword>
<organism evidence="10 11">
    <name type="scientific">Stegodyphus mimosarum</name>
    <name type="common">African social velvet spider</name>
    <dbReference type="NCBI Taxonomy" id="407821"/>
    <lineage>
        <taxon>Eukaryota</taxon>
        <taxon>Metazoa</taxon>
        <taxon>Ecdysozoa</taxon>
        <taxon>Arthropoda</taxon>
        <taxon>Chelicerata</taxon>
        <taxon>Arachnida</taxon>
        <taxon>Araneae</taxon>
        <taxon>Araneomorphae</taxon>
        <taxon>Entelegynae</taxon>
        <taxon>Eresoidea</taxon>
        <taxon>Eresidae</taxon>
        <taxon>Stegodyphus</taxon>
    </lineage>
</organism>
<keyword evidence="3" id="KW-1052">Target cell membrane</keyword>
<dbReference type="SUPFAM" id="SSF48403">
    <property type="entry name" value="Ankyrin repeat"/>
    <property type="match status" value="1"/>
</dbReference>
<dbReference type="Proteomes" id="UP000054359">
    <property type="component" value="Unassembled WGS sequence"/>
</dbReference>
<feature type="non-terminal residue" evidence="10">
    <location>
        <position position="279"/>
    </location>
</feature>
<dbReference type="GO" id="GO:0044231">
    <property type="term" value="C:host cell presynaptic membrane"/>
    <property type="evidence" value="ECO:0007669"/>
    <property type="project" value="UniProtKB-KW"/>
</dbReference>
<dbReference type="SMART" id="SM00248">
    <property type="entry name" value="ANK"/>
    <property type="match status" value="3"/>
</dbReference>
<dbReference type="PROSITE" id="PS50088">
    <property type="entry name" value="ANK_REPEAT"/>
    <property type="match status" value="2"/>
</dbReference>
<evidence type="ECO:0000256" key="3">
    <source>
        <dbReference type="ARBA" id="ARBA00022537"/>
    </source>
</evidence>
<dbReference type="GO" id="GO:0006887">
    <property type="term" value="P:exocytosis"/>
    <property type="evidence" value="ECO:0007669"/>
    <property type="project" value="UniProtKB-KW"/>
</dbReference>
<keyword evidence="8" id="KW-1053">Target membrane</keyword>
<evidence type="ECO:0000256" key="8">
    <source>
        <dbReference type="ARBA" id="ARBA00023298"/>
    </source>
</evidence>
<dbReference type="InterPro" id="IPR036770">
    <property type="entry name" value="Ankyrin_rpt-contain_sf"/>
</dbReference>
<dbReference type="GO" id="GO:0044218">
    <property type="term" value="C:other organism cell membrane"/>
    <property type="evidence" value="ECO:0007669"/>
    <property type="project" value="UniProtKB-KW"/>
</dbReference>
<reference evidence="10 11" key="1">
    <citation type="submission" date="2013-11" db="EMBL/GenBank/DDBJ databases">
        <title>Genome sequencing of Stegodyphus mimosarum.</title>
        <authorList>
            <person name="Bechsgaard J."/>
        </authorList>
    </citation>
    <scope>NUCLEOTIDE SEQUENCE [LARGE SCALE GENOMIC DNA]</scope>
</reference>
<dbReference type="PROSITE" id="PS50297">
    <property type="entry name" value="ANK_REP_REGION"/>
    <property type="match status" value="2"/>
</dbReference>
<proteinExistence type="predicted"/>
<keyword evidence="4" id="KW-0528">Neurotoxin</keyword>
<dbReference type="OrthoDB" id="6486936at2759"/>
<evidence type="ECO:0000256" key="4">
    <source>
        <dbReference type="ARBA" id="ARBA00022699"/>
    </source>
</evidence>
<accession>A0A087UJV3</accession>
<sequence>MATVGEGRACDALPPTQPSSGVICDIVRENVNEDMDTSIAKDTSVDICEAPPPVQLGNDKSQLIVTFYELKQQYEEIQKQKRWMKQASTPLVSSSWIEPIDHSKATGVTAMIAVLQKGSYHSSNMAIENNPSIDLCMLLIERGCNLKATDKKRRTALHLAVIAHQERLVRKLLLCGIDVDETDNYGLTPLYYACKNENMIIVDLLIAFGANLRRYEWKIFLNSVKPELRREHPFSYVIRKSKHCFTLENLCCITIRNPEKDVMQLGLSPSLAKRLQLKV</sequence>
<evidence type="ECO:0000256" key="9">
    <source>
        <dbReference type="PROSITE-ProRule" id="PRU00023"/>
    </source>
</evidence>
<dbReference type="STRING" id="407821.A0A087UJV3"/>
<evidence type="ECO:0000256" key="5">
    <source>
        <dbReference type="ARBA" id="ARBA00022737"/>
    </source>
</evidence>
<keyword evidence="8" id="KW-0472">Membrane</keyword>
<evidence type="ECO:0000256" key="7">
    <source>
        <dbReference type="ARBA" id="ARBA00023043"/>
    </source>
</evidence>
<dbReference type="AlphaFoldDB" id="A0A087UJV3"/>